<dbReference type="Gene3D" id="2.30.30.140">
    <property type="match status" value="1"/>
</dbReference>
<dbReference type="SMART" id="SM00386">
    <property type="entry name" value="HAT"/>
    <property type="match status" value="2"/>
</dbReference>
<dbReference type="GeneID" id="108047610"/>
<dbReference type="PROSITE" id="PS50102">
    <property type="entry name" value="RRM"/>
    <property type="match status" value="1"/>
</dbReference>
<dbReference type="PANTHER" id="PTHR15481:SF0">
    <property type="entry name" value="LD23870P-RELATED"/>
    <property type="match status" value="1"/>
</dbReference>
<dbReference type="PROSITE" id="PS50304">
    <property type="entry name" value="TUDOR"/>
    <property type="match status" value="1"/>
</dbReference>
<feature type="compositionally biased region" description="Basic and acidic residues" evidence="3">
    <location>
        <begin position="721"/>
        <end position="730"/>
    </location>
</feature>
<feature type="transmembrane region" description="Helical" evidence="4">
    <location>
        <begin position="1047"/>
        <end position="1065"/>
    </location>
</feature>
<dbReference type="SMART" id="SM00360">
    <property type="entry name" value="RRM"/>
    <property type="match status" value="1"/>
</dbReference>
<dbReference type="Gene3D" id="1.25.40.10">
    <property type="entry name" value="Tetratricopeptide repeat domain"/>
    <property type="match status" value="1"/>
</dbReference>
<reference evidence="8" key="1">
    <citation type="journal article" date="2021" name="Elife">
        <title>Highly contiguous assemblies of 101 drosophilid genomes.</title>
        <authorList>
            <person name="Kim B.Y."/>
            <person name="Wang J.R."/>
            <person name="Miller D.E."/>
            <person name="Barmina O."/>
            <person name="Delaney E."/>
            <person name="Thompson A."/>
            <person name="Comeault A.A."/>
            <person name="Peede D."/>
            <person name="D'Agostino E.R."/>
            <person name="Pelaez J."/>
            <person name="Aguilar J.M."/>
            <person name="Haji D."/>
            <person name="Matsunaga T."/>
            <person name="Armstrong E.E."/>
            <person name="Zych M."/>
            <person name="Ogawa Y."/>
            <person name="Stamenkovic-Radak M."/>
            <person name="Jelic M."/>
            <person name="Veselinovic M.S."/>
            <person name="Tanaskovic M."/>
            <person name="Eric P."/>
            <person name="Gao J.J."/>
            <person name="Katoh T.K."/>
            <person name="Toda M.J."/>
            <person name="Watabe H."/>
            <person name="Watada M."/>
            <person name="Davis J.S."/>
            <person name="Moyle L.C."/>
            <person name="Manoli G."/>
            <person name="Bertolini E."/>
            <person name="Kostal V."/>
            <person name="Hawley R.S."/>
            <person name="Takahashi A."/>
            <person name="Jones C.D."/>
            <person name="Price D.K."/>
            <person name="Whiteman N."/>
            <person name="Kopp A."/>
            <person name="Matute D.R."/>
            <person name="Petrov D.A."/>
        </authorList>
    </citation>
    <scope>NUCLEOTIDE SEQUENCE [LARGE SCALE GENOMIC DNA]</scope>
</reference>
<feature type="region of interest" description="Disordered" evidence="3">
    <location>
        <begin position="1407"/>
        <end position="1459"/>
    </location>
</feature>
<feature type="transmembrane region" description="Helical" evidence="4">
    <location>
        <begin position="1146"/>
        <end position="1169"/>
    </location>
</feature>
<evidence type="ECO:0000256" key="1">
    <source>
        <dbReference type="ARBA" id="ARBA00022884"/>
    </source>
</evidence>
<feature type="domain" description="RRM" evidence="5">
    <location>
        <begin position="793"/>
        <end position="870"/>
    </location>
</feature>
<dbReference type="InterPro" id="IPR035979">
    <property type="entry name" value="RBD_domain_sf"/>
</dbReference>
<feature type="compositionally biased region" description="Acidic residues" evidence="3">
    <location>
        <begin position="85"/>
        <end position="96"/>
    </location>
</feature>
<feature type="region of interest" description="Disordered" evidence="3">
    <location>
        <begin position="1528"/>
        <end position="1564"/>
    </location>
</feature>
<feature type="domain" description="Tudor" evidence="6">
    <location>
        <begin position="1679"/>
        <end position="1738"/>
    </location>
</feature>
<dbReference type="EnsemblMetazoa" id="XM_017127860.1">
    <property type="protein sequence ID" value="XP_016983349.1"/>
    <property type="gene ID" value="LOC108047610"/>
</dbReference>
<dbReference type="InterPro" id="IPR035437">
    <property type="entry name" value="SNase_OB-fold_sf"/>
</dbReference>
<feature type="compositionally biased region" description="Basic and acidic residues" evidence="3">
    <location>
        <begin position="925"/>
        <end position="943"/>
    </location>
</feature>
<feature type="compositionally biased region" description="Basic and acidic residues" evidence="3">
    <location>
        <begin position="604"/>
        <end position="617"/>
    </location>
</feature>
<gene>
    <name evidence="9" type="primary">LOC108047610</name>
    <name evidence="7" type="synonym">108047610</name>
</gene>
<feature type="compositionally biased region" description="Basic residues" evidence="3">
    <location>
        <begin position="618"/>
        <end position="640"/>
    </location>
</feature>
<feature type="region of interest" description="Disordered" evidence="3">
    <location>
        <begin position="1940"/>
        <end position="1959"/>
    </location>
</feature>
<dbReference type="GO" id="GO:0000398">
    <property type="term" value="P:mRNA splicing, via spliceosome"/>
    <property type="evidence" value="ECO:0007669"/>
    <property type="project" value="TreeGrafter"/>
</dbReference>
<name>A0A6P4F2W6_DRORH</name>
<feature type="region of interest" description="Disordered" evidence="3">
    <location>
        <begin position="1348"/>
        <end position="1367"/>
    </location>
</feature>
<reference evidence="9" key="2">
    <citation type="submission" date="2025-04" db="UniProtKB">
        <authorList>
            <consortium name="RefSeq"/>
        </authorList>
    </citation>
    <scope>IDENTIFICATION</scope>
</reference>
<dbReference type="InterPro" id="IPR011990">
    <property type="entry name" value="TPR-like_helical_dom_sf"/>
</dbReference>
<dbReference type="Gene3D" id="2.40.50.90">
    <property type="match status" value="1"/>
</dbReference>
<feature type="region of interest" description="Disordered" evidence="3">
    <location>
        <begin position="580"/>
        <end position="776"/>
    </location>
</feature>
<dbReference type="SUPFAM" id="SSF48452">
    <property type="entry name" value="TPR-like"/>
    <property type="match status" value="1"/>
</dbReference>
<reference evidence="7" key="3">
    <citation type="submission" date="2025-05" db="UniProtKB">
        <authorList>
            <consortium name="EnsemblMetazoa"/>
        </authorList>
    </citation>
    <scope>IDENTIFICATION</scope>
</reference>
<feature type="transmembrane region" description="Helical" evidence="4">
    <location>
        <begin position="1021"/>
        <end position="1040"/>
    </location>
</feature>
<feature type="compositionally biased region" description="Basic and acidic residues" evidence="3">
    <location>
        <begin position="9"/>
        <end position="34"/>
    </location>
</feature>
<evidence type="ECO:0000259" key="5">
    <source>
        <dbReference type="PROSITE" id="PS50102"/>
    </source>
</evidence>
<feature type="compositionally biased region" description="Low complexity" evidence="3">
    <location>
        <begin position="1428"/>
        <end position="1442"/>
    </location>
</feature>
<evidence type="ECO:0000313" key="8">
    <source>
        <dbReference type="Proteomes" id="UP001652680"/>
    </source>
</evidence>
<evidence type="ECO:0000256" key="3">
    <source>
        <dbReference type="SAM" id="MobiDB-lite"/>
    </source>
</evidence>
<dbReference type="SUPFAM" id="SSF54928">
    <property type="entry name" value="RNA-binding domain, RBD"/>
    <property type="match status" value="1"/>
</dbReference>
<dbReference type="Gene3D" id="3.30.70.330">
    <property type="match status" value="1"/>
</dbReference>
<dbReference type="Pfam" id="PF00076">
    <property type="entry name" value="RRM_1"/>
    <property type="match status" value="1"/>
</dbReference>
<feature type="compositionally biased region" description="Basic and acidic residues" evidence="3">
    <location>
        <begin position="641"/>
        <end position="657"/>
    </location>
</feature>
<keyword evidence="4" id="KW-0812">Transmembrane</keyword>
<evidence type="ECO:0000256" key="4">
    <source>
        <dbReference type="SAM" id="Phobius"/>
    </source>
</evidence>
<dbReference type="OrthoDB" id="360390at2759"/>
<dbReference type="SUPFAM" id="SSF63748">
    <property type="entry name" value="Tudor/PWWP/MBT"/>
    <property type="match status" value="1"/>
</dbReference>
<evidence type="ECO:0000256" key="2">
    <source>
        <dbReference type="PROSITE-ProRule" id="PRU00176"/>
    </source>
</evidence>
<feature type="transmembrane region" description="Helical" evidence="4">
    <location>
        <begin position="1253"/>
        <end position="1275"/>
    </location>
</feature>
<sequence>MVGNKKLKKELGEMPVHHLDKTLDKIEELENDEKKKRKESCPTPIWSPLSPGEIVPTTTITSSDDETSVKKKAGNDSSSSSSDDFTWDFDDESSDDESLNLERSYKDLMSQDNKSFAQLVSISEIAFKLNDLDKIELSVTALQKQATVPAHIWLKYLKARLVVTQTPDERKAFEKKCAKALTYFYNIPLSTFIVNYLVDQGNVENHVLWAKLLADYDVERPDFGDKLRPLLSSITDKKEAATFEELLQKHCVSWNCGEKKRKIIQKLVDEFKKDLDEMKTQNCDWNWSKLHKRNVEDVQSLPFDEDIKNAVIRFLFERTLAKFPIADFLWLCYIDFIMGKDGNKKEEAVAKRESRLGKGFLRSTALDLAWRGVRSRPSVRLNHRFINLMELADFKQPDVDHQLRIILKRIEPDMIMTVELHLDYLAYCVRNTNVKDNAQVIGLRAAFNSVWEELSNLYGDKADTSYEVLQLWAQVEYAHLGSPDNAMHIWHQILGYPGSSHRGLLWLSFAQMESQYNAGHCTPDILRKALSQPVLEDGIKVQEFYRRHERCYGTYESNAACQALELPPEYIKQRFHMKPNSQQVNYRQPQHRQAQPHQAQPRQVKFDQAKPYQEKPHKEKSHKKKSHKEKSHKEKSHKEKSHKDTPDKKNPHQEKPLQGKPHKEKPQQPKPCEEKPQQPKPCEEKPQQPKPCAEKPQQPKPCEEKQQQPKPCEAKPGQQPEENREPLNREQRRKLAHQQKQQQQGHKMSMPKSVSKTTSEDGPPPASEAKLTARPAEETWGSNFKYSPHLEANKIFLKNLHPDCSEEELHELFGPYGTIKDVRLVRKKHMKLKCIAYVEYERPIEAQRAVAARDGYLLKGMNIVAAISNPPPKDSSLDLPKLSLGSKRRVPTSLIPTILLPHAVAEKKRRLMVFESAKFANSTDETNKSEATDQSERKEPAVPKSNKEFRRLFFKDYDARLNAGHLATVAMQLLAHCAHGSFASDQSLSVFAAVLHTRIAQLLLAVRRETLVLGHLVGDAASGHLLLVLLFFWVFCWLFLTLRFLPLLFTIITAYFGLLSIVILVEDLQLGLALCHIQHVLDEAHEFRRVLLQQLQAFTGRQTRKIGGHPSDFARLLLVAASCRHMDIVQLEVLLAEPLGQAQLNLLGLLLLGARLLLLLGVVAAVVLVHKVRVVVGAPLAAPVHCVGQIAVIVLGSLDVAIAHQIRHIIVVLILIVVVIIAKGQDFLAGILLLALLALLAQILQYLALLRIVLLLGTGQLIIVTLAVHFLARIYPKMMGKVTKMKPLKERIDQIETDVMLQKEFTQRFRSSRAKTHSLNMDRNIKVLVGDQGQKEVINLITSEPKDDEVCSGKSRSQEVSPLQEPCDQEKLTVQLAPNDPIHPNSHLNCKKQLGLAASTLKEACDQDTPISQPDADDFLTDPNCVPSQASSSLSQSKSQESTKNIDLGRLRQLNLPGGNKKSFVKEWLSSTGPEERHANPQTQLCSGDIQLLSNSKEWLNSATGLPSSHSLKKSVHQEAIELPCSQTSKEFSTLDSDDEELTGKNPFAKSSTDPQTLQVEDSDAEEAEERMMGFMRRLHFRAAVPESCLTDAVFMVDRPRNAVSLGKKLPTLRLQDNCQEQDLIMISVCKVYSPFQFWFHFVNSSHDTQLLAELNRNINTFYNHEMHESYRIPVTRYFQKAGYICAANHHTGWRRARILVTPPKNADWISIFYVDYASAAQVSPSDLKFLPDWFTDVPPLAARGALSYVHPLGPHWSPDSTLQFRRLVLKRELHAQVTELDADEGILFLRLSQKKTFDQSINKKLVIANLAGKSDHYSRELIEYNCGRRLRYLRERLPSFEILESRLIPLKDEDFEAEFDEIIYSPSFYMDFQLPELHNPFRSGLLKALAAWMPAYRKEQEHWARIYKQANQKVREAQHPAVLGRQEVNLNEQIEKEIGDAKEHVDQIEKREPEDQKK</sequence>
<keyword evidence="8" id="KW-1185">Reference proteome</keyword>
<dbReference type="PANTHER" id="PTHR15481">
    <property type="entry name" value="RIBONUCLEIC ACID BINDING PROTEIN S1"/>
    <property type="match status" value="1"/>
</dbReference>
<feature type="region of interest" description="Disordered" evidence="3">
    <location>
        <begin position="923"/>
        <end position="943"/>
    </location>
</feature>
<dbReference type="RefSeq" id="XP_016983349.1">
    <property type="nucleotide sequence ID" value="XM_017127860.1"/>
</dbReference>
<evidence type="ECO:0000259" key="6">
    <source>
        <dbReference type="PROSITE" id="PS50304"/>
    </source>
</evidence>
<feature type="compositionally biased region" description="Polar residues" evidence="3">
    <location>
        <begin position="1549"/>
        <end position="1560"/>
    </location>
</feature>
<feature type="compositionally biased region" description="Low complexity" evidence="3">
    <location>
        <begin position="587"/>
        <end position="603"/>
    </location>
</feature>
<keyword evidence="1 2" id="KW-0694">RNA-binding</keyword>
<evidence type="ECO:0000313" key="7">
    <source>
        <dbReference type="EnsemblMetazoa" id="XP_016983349.1"/>
    </source>
</evidence>
<feature type="transmembrane region" description="Helical" evidence="4">
    <location>
        <begin position="1176"/>
        <end position="1196"/>
    </location>
</feature>
<dbReference type="CTD" id="31448"/>
<dbReference type="Pfam" id="PF00567">
    <property type="entry name" value="TUDOR"/>
    <property type="match status" value="1"/>
</dbReference>
<dbReference type="InterPro" id="IPR000504">
    <property type="entry name" value="RRM_dom"/>
</dbReference>
<dbReference type="Proteomes" id="UP001652680">
    <property type="component" value="Unassembled WGS sequence"/>
</dbReference>
<keyword evidence="4" id="KW-1133">Transmembrane helix</keyword>
<organism evidence="9">
    <name type="scientific">Drosophila rhopaloa</name>
    <name type="common">Fruit fly</name>
    <dbReference type="NCBI Taxonomy" id="1041015"/>
    <lineage>
        <taxon>Eukaryota</taxon>
        <taxon>Metazoa</taxon>
        <taxon>Ecdysozoa</taxon>
        <taxon>Arthropoda</taxon>
        <taxon>Hexapoda</taxon>
        <taxon>Insecta</taxon>
        <taxon>Pterygota</taxon>
        <taxon>Neoptera</taxon>
        <taxon>Endopterygota</taxon>
        <taxon>Diptera</taxon>
        <taxon>Brachycera</taxon>
        <taxon>Muscomorpha</taxon>
        <taxon>Ephydroidea</taxon>
        <taxon>Drosophilidae</taxon>
        <taxon>Drosophila</taxon>
        <taxon>Sophophora</taxon>
    </lineage>
</organism>
<dbReference type="GO" id="GO:0005654">
    <property type="term" value="C:nucleoplasm"/>
    <property type="evidence" value="ECO:0007669"/>
    <property type="project" value="TreeGrafter"/>
</dbReference>
<feature type="region of interest" description="Disordered" evidence="3">
    <location>
        <begin position="1"/>
        <end position="96"/>
    </location>
</feature>
<protein>
    <submittedName>
        <fullName evidence="9">Uncharacterized protein LOC108047610</fullName>
    </submittedName>
</protein>
<dbReference type="InterPro" id="IPR003107">
    <property type="entry name" value="HAT"/>
</dbReference>
<dbReference type="InterPro" id="IPR012677">
    <property type="entry name" value="Nucleotide-bd_a/b_plait_sf"/>
</dbReference>
<dbReference type="GO" id="GO:0003723">
    <property type="term" value="F:RNA binding"/>
    <property type="evidence" value="ECO:0007669"/>
    <property type="project" value="UniProtKB-UniRule"/>
</dbReference>
<dbReference type="GO" id="GO:0061574">
    <property type="term" value="C:ASAP complex"/>
    <property type="evidence" value="ECO:0007669"/>
    <property type="project" value="TreeGrafter"/>
</dbReference>
<feature type="compositionally biased region" description="Basic and acidic residues" evidence="3">
    <location>
        <begin position="664"/>
        <end position="687"/>
    </location>
</feature>
<accession>A0A6P4F2W6</accession>
<feature type="transmembrane region" description="Helical" evidence="4">
    <location>
        <begin position="1202"/>
        <end position="1222"/>
    </location>
</feature>
<keyword evidence="4" id="KW-0472">Membrane</keyword>
<proteinExistence type="predicted"/>
<evidence type="ECO:0000313" key="9">
    <source>
        <dbReference type="RefSeq" id="XP_016983349.1"/>
    </source>
</evidence>
<dbReference type="InterPro" id="IPR002999">
    <property type="entry name" value="Tudor"/>
</dbReference>
<dbReference type="GO" id="GO:0005737">
    <property type="term" value="C:cytoplasm"/>
    <property type="evidence" value="ECO:0007669"/>
    <property type="project" value="TreeGrafter"/>
</dbReference>